<evidence type="ECO:0000256" key="1">
    <source>
        <dbReference type="ARBA" id="ARBA00004496"/>
    </source>
</evidence>
<dbReference type="EMBL" id="JBBBZM010000013">
    <property type="protein sequence ID" value="KAL0639270.1"/>
    <property type="molecule type" value="Genomic_DNA"/>
</dbReference>
<evidence type="ECO:0000259" key="10">
    <source>
        <dbReference type="Pfam" id="PF01138"/>
    </source>
</evidence>
<comment type="caution">
    <text evidence="11">The sequence shown here is derived from an EMBL/GenBank/DDBJ whole genome shotgun (WGS) entry which is preliminary data.</text>
</comment>
<dbReference type="SUPFAM" id="SSF54211">
    <property type="entry name" value="Ribosomal protein S5 domain 2-like"/>
    <property type="match status" value="1"/>
</dbReference>
<dbReference type="Proteomes" id="UP001447188">
    <property type="component" value="Unassembled WGS sequence"/>
</dbReference>
<dbReference type="InterPro" id="IPR001247">
    <property type="entry name" value="ExoRNase_PH_dom1"/>
</dbReference>
<keyword evidence="7" id="KW-0694">RNA-binding</keyword>
<dbReference type="SUPFAM" id="SSF55666">
    <property type="entry name" value="Ribonuclease PH domain 2-like"/>
    <property type="match status" value="1"/>
</dbReference>
<comment type="subcellular location">
    <subcellularLocation>
        <location evidence="1">Cytoplasm</location>
    </subcellularLocation>
    <subcellularLocation>
        <location evidence="2">Nucleus</location>
        <location evidence="2">Nucleolus</location>
    </subcellularLocation>
</comment>
<evidence type="ECO:0000256" key="5">
    <source>
        <dbReference type="ARBA" id="ARBA00022552"/>
    </source>
</evidence>
<evidence type="ECO:0000256" key="4">
    <source>
        <dbReference type="ARBA" id="ARBA00022490"/>
    </source>
</evidence>
<organism evidence="11 12">
    <name type="scientific">Discina gigas</name>
    <dbReference type="NCBI Taxonomy" id="1032678"/>
    <lineage>
        <taxon>Eukaryota</taxon>
        <taxon>Fungi</taxon>
        <taxon>Dikarya</taxon>
        <taxon>Ascomycota</taxon>
        <taxon>Pezizomycotina</taxon>
        <taxon>Pezizomycetes</taxon>
        <taxon>Pezizales</taxon>
        <taxon>Discinaceae</taxon>
        <taxon>Discina</taxon>
    </lineage>
</organism>
<evidence type="ECO:0000256" key="7">
    <source>
        <dbReference type="ARBA" id="ARBA00022884"/>
    </source>
</evidence>
<evidence type="ECO:0000313" key="12">
    <source>
        <dbReference type="Proteomes" id="UP001447188"/>
    </source>
</evidence>
<dbReference type="InterPro" id="IPR027408">
    <property type="entry name" value="PNPase/RNase_PH_dom_sf"/>
</dbReference>
<protein>
    <recommendedName>
        <fullName evidence="9">Ribosomal RNA-processing protein 43</fullName>
    </recommendedName>
</protein>
<keyword evidence="4" id="KW-0963">Cytoplasm</keyword>
<comment type="similarity">
    <text evidence="3">Belongs to the RNase PH family.</text>
</comment>
<dbReference type="PANTHER" id="PTHR11097">
    <property type="entry name" value="EXOSOME COMPLEX EXONUCLEASE RIBOSOMAL RNA PROCESSING PROTEIN"/>
    <property type="match status" value="1"/>
</dbReference>
<dbReference type="InterPro" id="IPR050590">
    <property type="entry name" value="Exosome_comp_Rrp42_subfam"/>
</dbReference>
<evidence type="ECO:0000256" key="8">
    <source>
        <dbReference type="ARBA" id="ARBA00023242"/>
    </source>
</evidence>
<dbReference type="InterPro" id="IPR036345">
    <property type="entry name" value="ExoRNase_PH_dom2_sf"/>
</dbReference>
<keyword evidence="8" id="KW-0539">Nucleus</keyword>
<dbReference type="Gene3D" id="3.30.230.70">
    <property type="entry name" value="GHMP Kinase, N-terminal domain"/>
    <property type="match status" value="1"/>
</dbReference>
<dbReference type="PANTHER" id="PTHR11097:SF9">
    <property type="entry name" value="EXOSOME COMPLEX COMPONENT RRP43"/>
    <property type="match status" value="1"/>
</dbReference>
<evidence type="ECO:0000313" key="11">
    <source>
        <dbReference type="EMBL" id="KAL0639270.1"/>
    </source>
</evidence>
<reference evidence="11 12" key="1">
    <citation type="submission" date="2024-02" db="EMBL/GenBank/DDBJ databases">
        <title>Discinaceae phylogenomics.</title>
        <authorList>
            <person name="Dirks A.C."/>
            <person name="James T.Y."/>
        </authorList>
    </citation>
    <scope>NUCLEOTIDE SEQUENCE [LARGE SCALE GENOMIC DNA]</scope>
    <source>
        <strain evidence="11 12">ACD0624</strain>
    </source>
</reference>
<feature type="domain" description="Exoribonuclease phosphorolytic" evidence="10">
    <location>
        <begin position="46"/>
        <end position="219"/>
    </location>
</feature>
<keyword evidence="5" id="KW-0698">rRNA processing</keyword>
<keyword evidence="12" id="KW-1185">Reference proteome</keyword>
<proteinExistence type="inferred from homology"/>
<sequence length="332" mass="35670">MASSTTPPVLSFPPQTFQKLSPSSYLLRHLQSTPPIRPSGRSPNVFREPTIHTNSLSHAHGSAVVRTGDTAVVCGVRGEILSLTNGEGKAKGGVVVLRSSEDNDEGFVGEEDGGEGELRARSLIVTNLELGTGCSRDYHPGPPSDFAQTTTSRLHRLLLSTTSLISPESLRISDTHATEIETKAYWVLYIDILCISLDGNILDTAWASVIAALRSTRLPRAYWDADLEAVVCDPDLAKYTGLQLGQLAFTASFAVISGVGDDGKSVILSDPDEFEESVCEESVMVCIKEGGKIARIEKGGGLACGMEGLGECVHRARNRFDVWERLVKSALV</sequence>
<evidence type="ECO:0000256" key="6">
    <source>
        <dbReference type="ARBA" id="ARBA00022835"/>
    </source>
</evidence>
<name>A0ABR3GTN1_9PEZI</name>
<evidence type="ECO:0000256" key="2">
    <source>
        <dbReference type="ARBA" id="ARBA00004604"/>
    </source>
</evidence>
<evidence type="ECO:0000256" key="9">
    <source>
        <dbReference type="ARBA" id="ARBA00030617"/>
    </source>
</evidence>
<evidence type="ECO:0000256" key="3">
    <source>
        <dbReference type="ARBA" id="ARBA00006678"/>
    </source>
</evidence>
<accession>A0ABR3GTN1</accession>
<dbReference type="InterPro" id="IPR020568">
    <property type="entry name" value="Ribosomal_Su5_D2-typ_SF"/>
</dbReference>
<dbReference type="Pfam" id="PF01138">
    <property type="entry name" value="RNase_PH"/>
    <property type="match status" value="1"/>
</dbReference>
<gene>
    <name evidence="11" type="ORF">Q9L58_001731</name>
</gene>
<keyword evidence="6" id="KW-0271">Exosome</keyword>